<proteinExistence type="predicted"/>
<reference evidence="2 3" key="1">
    <citation type="journal article" date="2016" name="Sci. Rep.">
        <title>Insights into Adaptations to a Near-Obligate Nematode Endoparasitic Lifestyle from the Finished Genome of Drechmeria coniospora.</title>
        <authorList>
            <person name="Zhang L."/>
            <person name="Zhou Z."/>
            <person name="Guo Q."/>
            <person name="Fokkens L."/>
            <person name="Miskei M."/>
            <person name="Pocsi I."/>
            <person name="Zhang W."/>
            <person name="Chen M."/>
            <person name="Wang L."/>
            <person name="Sun Y."/>
            <person name="Donzelli B.G."/>
            <person name="Gibson D.M."/>
            <person name="Nelson D.R."/>
            <person name="Luo J.G."/>
            <person name="Rep M."/>
            <person name="Liu H."/>
            <person name="Yang S."/>
            <person name="Wang J."/>
            <person name="Krasnoff S.B."/>
            <person name="Xu Y."/>
            <person name="Molnar I."/>
            <person name="Lin M."/>
        </authorList>
    </citation>
    <scope>NUCLEOTIDE SEQUENCE [LARGE SCALE GENOMIC DNA]</scope>
    <source>
        <strain evidence="2 3">ARSEF 6962</strain>
    </source>
</reference>
<dbReference type="AlphaFoldDB" id="A0A151GYC6"/>
<dbReference type="Proteomes" id="UP000076580">
    <property type="component" value="Chromosome 01"/>
</dbReference>
<dbReference type="EMBL" id="LAYC01000001">
    <property type="protein sequence ID" value="KYK62096.1"/>
    <property type="molecule type" value="Genomic_DNA"/>
</dbReference>
<dbReference type="InParanoid" id="A0A151GYC6"/>
<evidence type="ECO:0000256" key="1">
    <source>
        <dbReference type="SAM" id="MobiDB-lite"/>
    </source>
</evidence>
<keyword evidence="3" id="KW-1185">Reference proteome</keyword>
<feature type="compositionally biased region" description="Gly residues" evidence="1">
    <location>
        <begin position="1"/>
        <end position="11"/>
    </location>
</feature>
<feature type="region of interest" description="Disordered" evidence="1">
    <location>
        <begin position="1"/>
        <end position="174"/>
    </location>
</feature>
<name>A0A151GYC6_DRECN</name>
<feature type="compositionally biased region" description="Basic residues" evidence="1">
    <location>
        <begin position="224"/>
        <end position="238"/>
    </location>
</feature>
<organism evidence="2 3">
    <name type="scientific">Drechmeria coniospora</name>
    <name type="common">Nematophagous fungus</name>
    <name type="synonym">Meria coniospora</name>
    <dbReference type="NCBI Taxonomy" id="98403"/>
    <lineage>
        <taxon>Eukaryota</taxon>
        <taxon>Fungi</taxon>
        <taxon>Dikarya</taxon>
        <taxon>Ascomycota</taxon>
        <taxon>Pezizomycotina</taxon>
        <taxon>Sordariomycetes</taxon>
        <taxon>Hypocreomycetidae</taxon>
        <taxon>Hypocreales</taxon>
        <taxon>Ophiocordycipitaceae</taxon>
        <taxon>Drechmeria</taxon>
    </lineage>
</organism>
<comment type="caution">
    <text evidence="2">The sequence shown here is derived from an EMBL/GenBank/DDBJ whole genome shotgun (WGS) entry which is preliminary data.</text>
</comment>
<dbReference type="RefSeq" id="XP_040661448.1">
    <property type="nucleotide sequence ID" value="XM_040800565.1"/>
</dbReference>
<feature type="compositionally biased region" description="Basic and acidic residues" evidence="1">
    <location>
        <begin position="92"/>
        <end position="112"/>
    </location>
</feature>
<evidence type="ECO:0000313" key="2">
    <source>
        <dbReference type="EMBL" id="KYK62096.1"/>
    </source>
</evidence>
<gene>
    <name evidence="2" type="ORF">DCS_03241</name>
</gene>
<protein>
    <submittedName>
        <fullName evidence="2">Uncharacterized protein</fullName>
    </submittedName>
</protein>
<feature type="compositionally biased region" description="Basic residues" evidence="1">
    <location>
        <begin position="71"/>
        <end position="84"/>
    </location>
</feature>
<feature type="compositionally biased region" description="Polar residues" evidence="1">
    <location>
        <begin position="143"/>
        <end position="153"/>
    </location>
</feature>
<evidence type="ECO:0000313" key="3">
    <source>
        <dbReference type="Proteomes" id="UP000076580"/>
    </source>
</evidence>
<sequence>MFTGRASGGWGSAPANRDPWRTAGLRGGGAAGCGLAPAVQRRPGPATFHRGKLWVSPSAPRSDRRPPVCARTKRTGCKGRRRRIANGQGAKGDGDGSPTDRMRRATATDRQRPRPWIANGHGHGSPTATAMDRQRPRPGIANGQGSPTVTAGKQSARGRGSGRRVESETTHQQTRVLLAAPFDARNAPPGAVLFLGRSSTVFRQKRSVCSRLGSGVDRTATARRPTRTSHTPRRGGDG</sequence>
<dbReference type="GeneID" id="63715884"/>
<feature type="region of interest" description="Disordered" evidence="1">
    <location>
        <begin position="211"/>
        <end position="238"/>
    </location>
</feature>
<accession>A0A151GYC6</accession>